<dbReference type="Proteomes" id="UP000565719">
    <property type="component" value="Unassembled WGS sequence"/>
</dbReference>
<gene>
    <name evidence="6" type="ORF">EJA03_15135</name>
    <name evidence="5" type="ORF">F0225_08085</name>
</gene>
<name>A0A427U0M4_9VIBR</name>
<dbReference type="EMBL" id="VTXC01000017">
    <property type="protein sequence ID" value="NOH71291.1"/>
    <property type="molecule type" value="Genomic_DNA"/>
</dbReference>
<dbReference type="AlphaFoldDB" id="A0A427U0M4"/>
<accession>A0A427U0M4</accession>
<organism evidence="6 7">
    <name type="scientific">Vibrio pectenicida</name>
    <dbReference type="NCBI Taxonomy" id="62763"/>
    <lineage>
        <taxon>Bacteria</taxon>
        <taxon>Pseudomonadati</taxon>
        <taxon>Pseudomonadota</taxon>
        <taxon>Gammaproteobacteria</taxon>
        <taxon>Vibrionales</taxon>
        <taxon>Vibrionaceae</taxon>
        <taxon>Vibrio</taxon>
    </lineage>
</organism>
<protein>
    <submittedName>
        <fullName evidence="5">Amino acid ABC transporter substrate-binding protein</fullName>
    </submittedName>
    <submittedName>
        <fullName evidence="6">Transporter substrate-binding domain-containing protein</fullName>
    </submittedName>
</protein>
<dbReference type="SUPFAM" id="SSF53850">
    <property type="entry name" value="Periplasmic binding protein-like II"/>
    <property type="match status" value="1"/>
</dbReference>
<feature type="signal peptide" evidence="3">
    <location>
        <begin position="1"/>
        <end position="21"/>
    </location>
</feature>
<dbReference type="Proteomes" id="UP000269041">
    <property type="component" value="Unassembled WGS sequence"/>
</dbReference>
<sequence>MKVSFNPVLLFLLLISDTAWATSKPLSPSEQKVTIYYYDREPLRFKNDDGNVTGILIDINRLVFENAKISFEFNKRPFKRIMEELKKPDVKGCVSGVYKTTQRLEGYWYSDEPLLIEKPFVIVINNEKRPRISETVTVAEVFTSDLKLGTYSGFSYGAWFDKKMNEYNANRRNVSYVKDIKLTKSAHLLHLLAEGRVDYVLMPYLEAKWILNHNDEISKYVSIVNVSDAPEEHSRYLVCSKSISKAEATMINKSLGQAVESMEYKKILDKYY</sequence>
<dbReference type="Pfam" id="PF00497">
    <property type="entry name" value="SBP_bac_3"/>
    <property type="match status" value="1"/>
</dbReference>
<feature type="domain" description="Solute-binding protein family 3/N-terminal" evidence="4">
    <location>
        <begin position="39"/>
        <end position="272"/>
    </location>
</feature>
<evidence type="ECO:0000313" key="8">
    <source>
        <dbReference type="Proteomes" id="UP000565719"/>
    </source>
</evidence>
<evidence type="ECO:0000313" key="6">
    <source>
        <dbReference type="EMBL" id="RSD30204.1"/>
    </source>
</evidence>
<reference evidence="5 8" key="2">
    <citation type="submission" date="2019-09" db="EMBL/GenBank/DDBJ databases">
        <title>Draft genome sequencing and comparative genomics of hatchery-associated Vibrios.</title>
        <authorList>
            <person name="Kehlet-Delgado H."/>
            <person name="Mueller R.S."/>
        </authorList>
    </citation>
    <scope>NUCLEOTIDE SEQUENCE [LARGE SCALE GENOMIC DNA]</scope>
    <source>
        <strain evidence="5 8">99-46-Y</strain>
    </source>
</reference>
<dbReference type="OrthoDB" id="2509690at2"/>
<comment type="caution">
    <text evidence="6">The sequence shown here is derived from an EMBL/GenBank/DDBJ whole genome shotgun (WGS) entry which is preliminary data.</text>
</comment>
<evidence type="ECO:0000256" key="2">
    <source>
        <dbReference type="ARBA" id="ARBA00022729"/>
    </source>
</evidence>
<keyword evidence="7" id="KW-1185">Reference proteome</keyword>
<evidence type="ECO:0000313" key="7">
    <source>
        <dbReference type="Proteomes" id="UP000269041"/>
    </source>
</evidence>
<dbReference type="RefSeq" id="WP_125322570.1">
    <property type="nucleotide sequence ID" value="NZ_AP024889.1"/>
</dbReference>
<evidence type="ECO:0000256" key="1">
    <source>
        <dbReference type="ARBA" id="ARBA00010333"/>
    </source>
</evidence>
<keyword evidence="2 3" id="KW-0732">Signal</keyword>
<dbReference type="PANTHER" id="PTHR35936">
    <property type="entry name" value="MEMBRANE-BOUND LYTIC MUREIN TRANSGLYCOSYLASE F"/>
    <property type="match status" value="1"/>
</dbReference>
<dbReference type="PANTHER" id="PTHR35936:SF6">
    <property type="entry name" value="AMINO ACID ABC TRANSPORTER SUBSTRATE-BINDING PAAT FAMILY PROTEIN"/>
    <property type="match status" value="1"/>
</dbReference>
<reference evidence="6 7" key="1">
    <citation type="submission" date="2018-12" db="EMBL/GenBank/DDBJ databases">
        <title>Genomic taxonomy of the Vibrionaceae family.</title>
        <authorList>
            <person name="Gomez-Gil B."/>
            <person name="Enciso-Ibarra K."/>
        </authorList>
    </citation>
    <scope>NUCLEOTIDE SEQUENCE [LARGE SCALE GENOMIC DNA]</scope>
    <source>
        <strain evidence="6 7">CAIM 594</strain>
    </source>
</reference>
<feature type="chain" id="PRO_5044603568" evidence="3">
    <location>
        <begin position="22"/>
        <end position="272"/>
    </location>
</feature>
<comment type="similarity">
    <text evidence="1">Belongs to the bacterial solute-binding protein 3 family.</text>
</comment>
<dbReference type="EMBL" id="RSFA01000078">
    <property type="protein sequence ID" value="RSD30204.1"/>
    <property type="molecule type" value="Genomic_DNA"/>
</dbReference>
<dbReference type="InterPro" id="IPR001638">
    <property type="entry name" value="Solute-binding_3/MltF_N"/>
</dbReference>
<dbReference type="Gene3D" id="3.40.190.10">
    <property type="entry name" value="Periplasmic binding protein-like II"/>
    <property type="match status" value="2"/>
</dbReference>
<evidence type="ECO:0000259" key="4">
    <source>
        <dbReference type="Pfam" id="PF00497"/>
    </source>
</evidence>
<evidence type="ECO:0000313" key="5">
    <source>
        <dbReference type="EMBL" id="NOH71291.1"/>
    </source>
</evidence>
<evidence type="ECO:0000256" key="3">
    <source>
        <dbReference type="SAM" id="SignalP"/>
    </source>
</evidence>
<proteinExistence type="inferred from homology"/>